<gene>
    <name evidence="1" type="ORF">GR170_04345</name>
</gene>
<comment type="caution">
    <text evidence="1">The sequence shown here is derived from an EMBL/GenBank/DDBJ whole genome shotgun (WGS) entry which is preliminary data.</text>
</comment>
<dbReference type="GO" id="GO:0016740">
    <property type="term" value="F:transferase activity"/>
    <property type="evidence" value="ECO:0007669"/>
    <property type="project" value="UniProtKB-KW"/>
</dbReference>
<sequence>MSPRWGIVCTLKAPPERVLDFAAWHLELGATRLHLHFDDPADPALPLLRAHPRIRTVACDSGWWRRISGFRPKRHQARQTANATHCYRHKCRLDWLAHIDVDEFLLPEAPLPGLLAALPGDCHSARVHAIEALWSAVPEGDTVHFRAAHRDPAARRASSARSDPEFGAWLTGGLLSHTNGKIFARPGLPEAEFRIHNLLTPAGPNPGEVVLGRCALGHFHAGAPAHWLAQFRFRHARGSYRAELRPPRPGTPNLHAHLAALEAREGEAGLLRFHAATCRDTPELRRRLAAEGLLRCHEMPLTALRQRHFPHISMAPPENGP</sequence>
<evidence type="ECO:0000313" key="1">
    <source>
        <dbReference type="EMBL" id="MXN17053.1"/>
    </source>
</evidence>
<dbReference type="EMBL" id="WUMU01000003">
    <property type="protein sequence ID" value="MXN17053.1"/>
    <property type="molecule type" value="Genomic_DNA"/>
</dbReference>
<protein>
    <submittedName>
        <fullName evidence="1">Glycosyltransferase family 2 protein</fullName>
    </submittedName>
</protein>
<organism evidence="1 2">
    <name type="scientific">Pseudooceanicola albus</name>
    <dbReference type="NCBI Taxonomy" id="2692189"/>
    <lineage>
        <taxon>Bacteria</taxon>
        <taxon>Pseudomonadati</taxon>
        <taxon>Pseudomonadota</taxon>
        <taxon>Alphaproteobacteria</taxon>
        <taxon>Rhodobacterales</taxon>
        <taxon>Paracoccaceae</taxon>
        <taxon>Pseudooceanicola</taxon>
    </lineage>
</organism>
<reference evidence="1 2" key="1">
    <citation type="submission" date="2019-12" db="EMBL/GenBank/DDBJ databases">
        <authorList>
            <person name="Li M."/>
        </authorList>
    </citation>
    <scope>NUCLEOTIDE SEQUENCE [LARGE SCALE GENOMIC DNA]</scope>
    <source>
        <strain evidence="1 2">GBMRC 2024</strain>
    </source>
</reference>
<accession>A0A6L7G383</accession>
<dbReference type="Proteomes" id="UP000477911">
    <property type="component" value="Unassembled WGS sequence"/>
</dbReference>
<name>A0A6L7G383_9RHOB</name>
<dbReference type="RefSeq" id="WP_160891976.1">
    <property type="nucleotide sequence ID" value="NZ_WUMU01000003.1"/>
</dbReference>
<keyword evidence="1" id="KW-0808">Transferase</keyword>
<proteinExistence type="predicted"/>
<dbReference type="AlphaFoldDB" id="A0A6L7G383"/>
<evidence type="ECO:0000313" key="2">
    <source>
        <dbReference type="Proteomes" id="UP000477911"/>
    </source>
</evidence>
<keyword evidence="2" id="KW-1185">Reference proteome</keyword>
<dbReference type="Pfam" id="PF13704">
    <property type="entry name" value="Glyco_tranf_2_4"/>
    <property type="match status" value="1"/>
</dbReference>